<dbReference type="AlphaFoldDB" id="A0A381PBG2"/>
<dbReference type="SUPFAM" id="SSF48498">
    <property type="entry name" value="Tetracyclin repressor-like, C-terminal domain"/>
    <property type="match status" value="1"/>
</dbReference>
<protein>
    <recommendedName>
        <fullName evidence="2">Tetracyclin repressor-like C-terminal domain-containing protein</fullName>
    </recommendedName>
</protein>
<dbReference type="Gene3D" id="1.10.357.10">
    <property type="entry name" value="Tetracycline Repressor, domain 2"/>
    <property type="match status" value="1"/>
</dbReference>
<gene>
    <name evidence="1" type="ORF">METZ01_LOCUS17176</name>
</gene>
<sequence>MTIPHTAYSFEGIGLSDHIHEILDRLLESITEVMRKGLCESEVHTNLAVDAAAFALLGMIQRTATIWTPNGYSRSLNRSHRQILEIYKNSLSASVQVPA</sequence>
<dbReference type="InterPro" id="IPR036271">
    <property type="entry name" value="Tet_transcr_reg_TetR-rel_C_sf"/>
</dbReference>
<proteinExistence type="predicted"/>
<evidence type="ECO:0000313" key="1">
    <source>
        <dbReference type="EMBL" id="SUZ64322.1"/>
    </source>
</evidence>
<accession>A0A381PBG2</accession>
<organism evidence="1">
    <name type="scientific">marine metagenome</name>
    <dbReference type="NCBI Taxonomy" id="408172"/>
    <lineage>
        <taxon>unclassified sequences</taxon>
        <taxon>metagenomes</taxon>
        <taxon>ecological metagenomes</taxon>
    </lineage>
</organism>
<name>A0A381PBG2_9ZZZZ</name>
<evidence type="ECO:0008006" key="2">
    <source>
        <dbReference type="Google" id="ProtNLM"/>
    </source>
</evidence>
<reference evidence="1" key="1">
    <citation type="submission" date="2018-05" db="EMBL/GenBank/DDBJ databases">
        <authorList>
            <person name="Lanie J.A."/>
            <person name="Ng W.-L."/>
            <person name="Kazmierczak K.M."/>
            <person name="Andrzejewski T.M."/>
            <person name="Davidsen T.M."/>
            <person name="Wayne K.J."/>
            <person name="Tettelin H."/>
            <person name="Glass J.I."/>
            <person name="Rusch D."/>
            <person name="Podicherti R."/>
            <person name="Tsui H.-C.T."/>
            <person name="Winkler M.E."/>
        </authorList>
    </citation>
    <scope>NUCLEOTIDE SEQUENCE</scope>
</reference>
<dbReference type="EMBL" id="UINC01000930">
    <property type="protein sequence ID" value="SUZ64322.1"/>
    <property type="molecule type" value="Genomic_DNA"/>
</dbReference>